<name>A0A8J8NMV6_HALGN</name>
<dbReference type="SMART" id="SM00220">
    <property type="entry name" value="S_TKc"/>
    <property type="match status" value="1"/>
</dbReference>
<feature type="domain" description="Protein kinase" evidence="1">
    <location>
        <begin position="1"/>
        <end position="226"/>
    </location>
</feature>
<organism evidence="2 3">
    <name type="scientific">Halteria grandinella</name>
    <dbReference type="NCBI Taxonomy" id="5974"/>
    <lineage>
        <taxon>Eukaryota</taxon>
        <taxon>Sar</taxon>
        <taxon>Alveolata</taxon>
        <taxon>Ciliophora</taxon>
        <taxon>Intramacronucleata</taxon>
        <taxon>Spirotrichea</taxon>
        <taxon>Stichotrichia</taxon>
        <taxon>Sporadotrichida</taxon>
        <taxon>Halteriidae</taxon>
        <taxon>Halteria</taxon>
    </lineage>
</organism>
<dbReference type="AlphaFoldDB" id="A0A8J8NMV6"/>
<dbReference type="PANTHER" id="PTHR44167:SF30">
    <property type="entry name" value="PHOSPHORYLASE KINASE"/>
    <property type="match status" value="1"/>
</dbReference>
<dbReference type="Pfam" id="PF00069">
    <property type="entry name" value="Pkinase"/>
    <property type="match status" value="1"/>
</dbReference>
<sequence>MRCQFVHQVLKVDDEIHKNFVNISEPIIQAKFFRVQRDSITQTENRTIIVSDFHHPPNLCDIISLLHFSNVGMSEDLTKYLLKQLLEALNFLHSRGAAHLNIKPDNIYLDDNCNIILSNYENSMIVPSNGIITSRACKNQYSPPEVINCNCDNCPYDAFKRDIYQMGAVFFSAITGTFHGIYKQMPDWNGQNKKFTPELQDLIERMLSYYPHDRPSADELLQHPWFNLTTHPCTSKIQLGILEFSEFAVYLRDQSVDDMYVWNYSEELQADIKKHDFIAEPDNQ</sequence>
<dbReference type="PANTHER" id="PTHR44167">
    <property type="entry name" value="OVARIAN-SPECIFIC SERINE/THREONINE-PROTEIN KINASE LOK-RELATED"/>
    <property type="match status" value="1"/>
</dbReference>
<dbReference type="PROSITE" id="PS50011">
    <property type="entry name" value="PROTEIN_KINASE_DOM"/>
    <property type="match status" value="1"/>
</dbReference>
<reference evidence="2" key="1">
    <citation type="submission" date="2019-06" db="EMBL/GenBank/DDBJ databases">
        <authorList>
            <person name="Zheng W."/>
        </authorList>
    </citation>
    <scope>NUCLEOTIDE SEQUENCE</scope>
    <source>
        <strain evidence="2">QDHG01</strain>
    </source>
</reference>
<evidence type="ECO:0000313" key="2">
    <source>
        <dbReference type="EMBL" id="TNV77400.1"/>
    </source>
</evidence>
<dbReference type="SUPFAM" id="SSF56112">
    <property type="entry name" value="Protein kinase-like (PK-like)"/>
    <property type="match status" value="1"/>
</dbReference>
<accession>A0A8J8NMV6</accession>
<proteinExistence type="predicted"/>
<evidence type="ECO:0000259" key="1">
    <source>
        <dbReference type="PROSITE" id="PS50011"/>
    </source>
</evidence>
<keyword evidence="3" id="KW-1185">Reference proteome</keyword>
<dbReference type="EMBL" id="RRYP01011974">
    <property type="protein sequence ID" value="TNV77400.1"/>
    <property type="molecule type" value="Genomic_DNA"/>
</dbReference>
<dbReference type="GO" id="GO:0005524">
    <property type="term" value="F:ATP binding"/>
    <property type="evidence" value="ECO:0007669"/>
    <property type="project" value="InterPro"/>
</dbReference>
<evidence type="ECO:0000313" key="3">
    <source>
        <dbReference type="Proteomes" id="UP000785679"/>
    </source>
</evidence>
<protein>
    <recommendedName>
        <fullName evidence="1">Protein kinase domain-containing protein</fullName>
    </recommendedName>
</protein>
<dbReference type="CDD" id="cd00180">
    <property type="entry name" value="PKc"/>
    <property type="match status" value="1"/>
</dbReference>
<comment type="caution">
    <text evidence="2">The sequence shown here is derived from an EMBL/GenBank/DDBJ whole genome shotgun (WGS) entry which is preliminary data.</text>
</comment>
<dbReference type="Gene3D" id="1.10.510.10">
    <property type="entry name" value="Transferase(Phosphotransferase) domain 1"/>
    <property type="match status" value="1"/>
</dbReference>
<dbReference type="InterPro" id="IPR000719">
    <property type="entry name" value="Prot_kinase_dom"/>
</dbReference>
<dbReference type="GO" id="GO:0004674">
    <property type="term" value="F:protein serine/threonine kinase activity"/>
    <property type="evidence" value="ECO:0007669"/>
    <property type="project" value="TreeGrafter"/>
</dbReference>
<gene>
    <name evidence="2" type="ORF">FGO68_gene17641</name>
</gene>
<dbReference type="OrthoDB" id="68483at2759"/>
<dbReference type="GO" id="GO:0005634">
    <property type="term" value="C:nucleus"/>
    <property type="evidence" value="ECO:0007669"/>
    <property type="project" value="TreeGrafter"/>
</dbReference>
<dbReference type="Proteomes" id="UP000785679">
    <property type="component" value="Unassembled WGS sequence"/>
</dbReference>
<dbReference type="GO" id="GO:0044773">
    <property type="term" value="P:mitotic DNA damage checkpoint signaling"/>
    <property type="evidence" value="ECO:0007669"/>
    <property type="project" value="TreeGrafter"/>
</dbReference>
<dbReference type="InterPro" id="IPR011009">
    <property type="entry name" value="Kinase-like_dom_sf"/>
</dbReference>